<gene>
    <name evidence="10" type="primary">DIM</name>
    <name evidence="10" type="ORF">SDJN03_26362</name>
</gene>
<dbReference type="InterPro" id="IPR016166">
    <property type="entry name" value="FAD-bd_PCMH"/>
</dbReference>
<dbReference type="GO" id="GO:0005524">
    <property type="term" value="F:ATP binding"/>
    <property type="evidence" value="ECO:0007669"/>
    <property type="project" value="InterPro"/>
</dbReference>
<dbReference type="Pfam" id="PF01565">
    <property type="entry name" value="FAD_binding_4"/>
    <property type="match status" value="1"/>
</dbReference>
<feature type="domain" description="Protein kinase" evidence="8">
    <location>
        <begin position="1"/>
        <end position="345"/>
    </location>
</feature>
<feature type="region of interest" description="Disordered" evidence="7">
    <location>
        <begin position="800"/>
        <end position="819"/>
    </location>
</feature>
<evidence type="ECO:0000256" key="4">
    <source>
        <dbReference type="ARBA" id="ARBA00022989"/>
    </source>
</evidence>
<dbReference type="Proteomes" id="UP000685013">
    <property type="component" value="Chromosome 17"/>
</dbReference>
<reference evidence="10 11" key="1">
    <citation type="journal article" date="2021" name="Hortic Res">
        <title>The domestication of Cucurbita argyrosperma as revealed by the genome of its wild relative.</title>
        <authorList>
            <person name="Barrera-Redondo J."/>
            <person name="Sanchez-de la Vega G."/>
            <person name="Aguirre-Liguori J.A."/>
            <person name="Castellanos-Morales G."/>
            <person name="Gutierrez-Guerrero Y.T."/>
            <person name="Aguirre-Dugua X."/>
            <person name="Aguirre-Planter E."/>
            <person name="Tenaillon M.I."/>
            <person name="Lira-Saade R."/>
            <person name="Eguiarte L.E."/>
        </authorList>
    </citation>
    <scope>NUCLEOTIDE SEQUENCE [LARGE SCALE GENOMIC DNA]</scope>
    <source>
        <strain evidence="10">JBR-2021</strain>
    </source>
</reference>
<evidence type="ECO:0000256" key="6">
    <source>
        <dbReference type="ARBA" id="ARBA00023136"/>
    </source>
</evidence>
<dbReference type="EMBL" id="JAGKQH010000017">
    <property type="protein sequence ID" value="KAG6575723.1"/>
    <property type="molecule type" value="Genomic_DNA"/>
</dbReference>
<dbReference type="GO" id="GO:0050614">
    <property type="term" value="F:Delta24-sterol reductase activity"/>
    <property type="evidence" value="ECO:0007669"/>
    <property type="project" value="UniProtKB-EC"/>
</dbReference>
<dbReference type="PROSITE" id="PS00108">
    <property type="entry name" value="PROTEIN_KINASE_ST"/>
    <property type="match status" value="1"/>
</dbReference>
<evidence type="ECO:0000313" key="10">
    <source>
        <dbReference type="EMBL" id="KAG6575723.1"/>
    </source>
</evidence>
<dbReference type="PANTHER" id="PTHR10801">
    <property type="entry name" value="24-DEHYDROCHOLESTEROL REDUCTASE"/>
    <property type="match status" value="1"/>
</dbReference>
<protein>
    <recommendedName>
        <fullName evidence="2">Delta(24)-sterol reductase</fullName>
        <ecNumber evidence="2">1.3.1.72</ecNumber>
    </recommendedName>
</protein>
<evidence type="ECO:0000256" key="1">
    <source>
        <dbReference type="ARBA" id="ARBA00004167"/>
    </source>
</evidence>
<dbReference type="GO" id="GO:0004672">
    <property type="term" value="F:protein kinase activity"/>
    <property type="evidence" value="ECO:0007669"/>
    <property type="project" value="InterPro"/>
</dbReference>
<comment type="caution">
    <text evidence="10">The sequence shown here is derived from an EMBL/GenBank/DDBJ whole genome shotgun (WGS) entry which is preliminary data.</text>
</comment>
<evidence type="ECO:0000259" key="9">
    <source>
        <dbReference type="PROSITE" id="PS51387"/>
    </source>
</evidence>
<keyword evidence="11" id="KW-1185">Reference proteome</keyword>
<dbReference type="PROSITE" id="PS50011">
    <property type="entry name" value="PROTEIN_KINASE_DOM"/>
    <property type="match status" value="1"/>
</dbReference>
<dbReference type="InterPro" id="IPR006094">
    <property type="entry name" value="Oxid_FAD_bind_N"/>
</dbReference>
<dbReference type="PROSITE" id="PS51387">
    <property type="entry name" value="FAD_PCMH"/>
    <property type="match status" value="1"/>
</dbReference>
<dbReference type="GO" id="GO:0071949">
    <property type="term" value="F:FAD binding"/>
    <property type="evidence" value="ECO:0007669"/>
    <property type="project" value="InterPro"/>
</dbReference>
<proteinExistence type="predicted"/>
<evidence type="ECO:0000256" key="5">
    <source>
        <dbReference type="ARBA" id="ARBA00023002"/>
    </source>
</evidence>
<keyword evidence="3" id="KW-0812">Transmembrane</keyword>
<keyword evidence="4" id="KW-1133">Transmembrane helix</keyword>
<organism evidence="10 11">
    <name type="scientific">Cucurbita argyrosperma subsp. sororia</name>
    <dbReference type="NCBI Taxonomy" id="37648"/>
    <lineage>
        <taxon>Eukaryota</taxon>
        <taxon>Viridiplantae</taxon>
        <taxon>Streptophyta</taxon>
        <taxon>Embryophyta</taxon>
        <taxon>Tracheophyta</taxon>
        <taxon>Spermatophyta</taxon>
        <taxon>Magnoliopsida</taxon>
        <taxon>eudicotyledons</taxon>
        <taxon>Gunneridae</taxon>
        <taxon>Pentapetalae</taxon>
        <taxon>rosids</taxon>
        <taxon>fabids</taxon>
        <taxon>Cucurbitales</taxon>
        <taxon>Cucurbitaceae</taxon>
        <taxon>Cucurbiteae</taxon>
        <taxon>Cucurbita</taxon>
    </lineage>
</organism>
<sequence>MDEDEAWWFCVNAYYKWKPMLEAEVAGKLIGSRRQSAKLNELAHPCAMKSMESFGCYEEDAIQKAADNSSTYPVKSSAGRKGVKGAQPGPVLSWAQKVKIAVGAARGLEYLHEKADPRIIHRDIKSSNVLIFDALIWLHGFVPPVLLEPLAIILPSHSQAMIKLSSVLMHKTRRRVPSQVSCKVCSRCCIVRSTWKQSSVKRQLCRRLSLGLLTNKPTCTMAHFLPKEKKDAVIHNSTGAGGERNEERANWTSGLIVHSSAVAIAVAFSELQRRHNLLTQFIFVVLPISFSLYFFTYLGDVKSAWKSYEKRQKEHDENVKKVVKRLKQRNPTKDGLVCTARKPWIAVGMRNVDYKRARHFEVDLSAFRNILDIDKERMIAKVEPLVNMGQISRATVPLNLSLAVVAELDDLTVGGLVNGYGIEGSSHLYGLFSDTVVAYEIVLADGQVVRATKDNEYSDLFYAIPWSQGTIGLLVAAEIKLIPIKEYMKVTYKPFIGTLREIGQAYMDSLAPRDGDQDNPEKVPDFVETMIYTPSEAVVMSGRYASKEEAKKKGNVINQIGWWFKPWFYQHAATALKKGEFVEYIPTRDYYHRHTRSLYWEGKLILPFADQWWFRFLLGWMMPPKVSLLKATQGEAIRNYYHEMHVIQDMLVPLYKVPDALEWAHREFEVYPIWLCPHRLFKLPVKTMIYPEPGFELHRRQGDTHYAQMYTDVGLYYAPGPVLRGEVFDGAEAVRRMEKWLLENHGFQALYAVSELNEKDFWRMFDAELYEQCRKKYGAVGTFMTVYYKTKKGRKTEKEVKEAEQAHLETTYAELEQPN</sequence>
<accession>A0AAV6M792</accession>
<dbReference type="GO" id="GO:0008202">
    <property type="term" value="P:steroid metabolic process"/>
    <property type="evidence" value="ECO:0007669"/>
    <property type="project" value="TreeGrafter"/>
</dbReference>
<evidence type="ECO:0000256" key="7">
    <source>
        <dbReference type="SAM" id="MobiDB-lite"/>
    </source>
</evidence>
<dbReference type="FunFam" id="3.30.465.10:FF:000077">
    <property type="entry name" value="delta(24)-sterol reductase"/>
    <property type="match status" value="1"/>
</dbReference>
<name>A0AAV6M792_9ROSI</name>
<dbReference type="InterPro" id="IPR000719">
    <property type="entry name" value="Prot_kinase_dom"/>
</dbReference>
<keyword evidence="6" id="KW-0472">Membrane</keyword>
<dbReference type="PANTHER" id="PTHR10801:SF0">
    <property type="entry name" value="DELTA(24)-STEROL REDUCTASE"/>
    <property type="match status" value="1"/>
</dbReference>
<evidence type="ECO:0000259" key="8">
    <source>
        <dbReference type="PROSITE" id="PS50011"/>
    </source>
</evidence>
<feature type="domain" description="FAD-binding PCMH-type" evidence="9">
    <location>
        <begin position="298"/>
        <end position="484"/>
    </location>
</feature>
<dbReference type="GO" id="GO:0005737">
    <property type="term" value="C:cytoplasm"/>
    <property type="evidence" value="ECO:0007669"/>
    <property type="project" value="TreeGrafter"/>
</dbReference>
<dbReference type="InterPro" id="IPR008271">
    <property type="entry name" value="Ser/Thr_kinase_AS"/>
</dbReference>
<evidence type="ECO:0000256" key="3">
    <source>
        <dbReference type="ARBA" id="ARBA00022692"/>
    </source>
</evidence>
<dbReference type="GO" id="GO:0016020">
    <property type="term" value="C:membrane"/>
    <property type="evidence" value="ECO:0007669"/>
    <property type="project" value="UniProtKB-SubCell"/>
</dbReference>
<comment type="subcellular location">
    <subcellularLocation>
        <location evidence="1">Membrane</location>
        <topology evidence="1">Single-pass membrane protein</topology>
    </subcellularLocation>
</comment>
<dbReference type="AlphaFoldDB" id="A0AAV6M792"/>
<evidence type="ECO:0000313" key="11">
    <source>
        <dbReference type="Proteomes" id="UP000685013"/>
    </source>
</evidence>
<feature type="non-terminal residue" evidence="10">
    <location>
        <position position="1"/>
    </location>
</feature>
<evidence type="ECO:0000256" key="2">
    <source>
        <dbReference type="ARBA" id="ARBA00012405"/>
    </source>
</evidence>
<dbReference type="InterPro" id="IPR040165">
    <property type="entry name" value="Diminuto-like"/>
</dbReference>
<dbReference type="EC" id="1.3.1.72" evidence="2"/>
<keyword evidence="5" id="KW-0560">Oxidoreductase</keyword>